<keyword evidence="1" id="KW-0285">Flavoprotein</keyword>
<evidence type="ECO:0000256" key="4">
    <source>
        <dbReference type="ARBA" id="ARBA00023033"/>
    </source>
</evidence>
<sequence>MAPTPPKIALIGAGPASLTLAAILAHNTIPFTIYESSTALRHQGGSLDLHPAAGQAALKEAGLWAQFVKHARPESDVAKLVELHTGEVFWDENGADKKEVPQTEEELFAGRPEIDRAALQKITFEALPEGSVKWGRKLEKVVPSVKGEGKHDLIFADGTTETEFDLVIGGDGAWSKVRPLLTDVQPQYSGITLVEVWHSDVKSHPWLLEYVGAGMVLGMGEGCAVLSQRQGDGSLRTYGCLRVPESFVETCGIDWNDKEKARVEYMERYFNHVDANLQKLFLECKEDLTARPLYELPVPFTFPHRRGVTLIGDAAHLMSPFAGVGVNVGMTDSLGLAREIIAVTRGEKTLDDAVSAYEQAMFPYAEKNMRKTLKGKKTTFSQNGSKEMASMMRAGHEAMKVMKTQKSPVQAKDLIPEA</sequence>
<dbReference type="SUPFAM" id="SSF51905">
    <property type="entry name" value="FAD/NAD(P)-binding domain"/>
    <property type="match status" value="1"/>
</dbReference>
<evidence type="ECO:0000313" key="6">
    <source>
        <dbReference type="EMBL" id="KAF1951905.1"/>
    </source>
</evidence>
<accession>A0A6A5TGG1</accession>
<dbReference type="PANTHER" id="PTHR46972:SF1">
    <property type="entry name" value="FAD DEPENDENT OXIDOREDUCTASE DOMAIN-CONTAINING PROTEIN"/>
    <property type="match status" value="1"/>
</dbReference>
<evidence type="ECO:0000256" key="1">
    <source>
        <dbReference type="ARBA" id="ARBA00022630"/>
    </source>
</evidence>
<gene>
    <name evidence="6" type="ORF">CC80DRAFT_495791</name>
</gene>
<evidence type="ECO:0000313" key="7">
    <source>
        <dbReference type="Proteomes" id="UP000800035"/>
    </source>
</evidence>
<dbReference type="InterPro" id="IPR036188">
    <property type="entry name" value="FAD/NAD-bd_sf"/>
</dbReference>
<dbReference type="PANTHER" id="PTHR46972">
    <property type="entry name" value="MONOOXYGENASE ASQM-RELATED"/>
    <property type="match status" value="1"/>
</dbReference>
<dbReference type="Proteomes" id="UP000800035">
    <property type="component" value="Unassembled WGS sequence"/>
</dbReference>
<keyword evidence="7" id="KW-1185">Reference proteome</keyword>
<dbReference type="GO" id="GO:0071949">
    <property type="term" value="F:FAD binding"/>
    <property type="evidence" value="ECO:0007669"/>
    <property type="project" value="InterPro"/>
</dbReference>
<dbReference type="PRINTS" id="PR00420">
    <property type="entry name" value="RNGMNOXGNASE"/>
</dbReference>
<protein>
    <submittedName>
        <fullName evidence="6">FAD/NAD(P)-binding domain-containing protein</fullName>
    </submittedName>
</protein>
<keyword evidence="4" id="KW-0503">Monooxygenase</keyword>
<reference evidence="6" key="1">
    <citation type="journal article" date="2020" name="Stud. Mycol.">
        <title>101 Dothideomycetes genomes: a test case for predicting lifestyles and emergence of pathogens.</title>
        <authorList>
            <person name="Haridas S."/>
            <person name="Albert R."/>
            <person name="Binder M."/>
            <person name="Bloem J."/>
            <person name="Labutti K."/>
            <person name="Salamov A."/>
            <person name="Andreopoulos B."/>
            <person name="Baker S."/>
            <person name="Barry K."/>
            <person name="Bills G."/>
            <person name="Bluhm B."/>
            <person name="Cannon C."/>
            <person name="Castanera R."/>
            <person name="Culley D."/>
            <person name="Daum C."/>
            <person name="Ezra D."/>
            <person name="Gonzalez J."/>
            <person name="Henrissat B."/>
            <person name="Kuo A."/>
            <person name="Liang C."/>
            <person name="Lipzen A."/>
            <person name="Lutzoni F."/>
            <person name="Magnuson J."/>
            <person name="Mondo S."/>
            <person name="Nolan M."/>
            <person name="Ohm R."/>
            <person name="Pangilinan J."/>
            <person name="Park H.-J."/>
            <person name="Ramirez L."/>
            <person name="Alfaro M."/>
            <person name="Sun H."/>
            <person name="Tritt A."/>
            <person name="Yoshinaga Y."/>
            <person name="Zwiers L.-H."/>
            <person name="Turgeon B."/>
            <person name="Goodwin S."/>
            <person name="Spatafora J."/>
            <person name="Crous P."/>
            <person name="Grigoriev I."/>
        </authorList>
    </citation>
    <scope>NUCLEOTIDE SEQUENCE</scope>
    <source>
        <strain evidence="6">CBS 675.92</strain>
    </source>
</reference>
<keyword evidence="3" id="KW-0560">Oxidoreductase</keyword>
<name>A0A6A5TGG1_9PLEO</name>
<feature type="domain" description="FAD-binding" evidence="5">
    <location>
        <begin position="8"/>
        <end position="371"/>
    </location>
</feature>
<dbReference type="InterPro" id="IPR002938">
    <property type="entry name" value="FAD-bd"/>
</dbReference>
<dbReference type="OrthoDB" id="655030at2759"/>
<dbReference type="AlphaFoldDB" id="A0A6A5TGG1"/>
<evidence type="ECO:0000256" key="3">
    <source>
        <dbReference type="ARBA" id="ARBA00023002"/>
    </source>
</evidence>
<proteinExistence type="predicted"/>
<dbReference type="EMBL" id="ML977014">
    <property type="protein sequence ID" value="KAF1951905.1"/>
    <property type="molecule type" value="Genomic_DNA"/>
</dbReference>
<evidence type="ECO:0000256" key="2">
    <source>
        <dbReference type="ARBA" id="ARBA00022827"/>
    </source>
</evidence>
<organism evidence="6 7">
    <name type="scientific">Byssothecium circinans</name>
    <dbReference type="NCBI Taxonomy" id="147558"/>
    <lineage>
        <taxon>Eukaryota</taxon>
        <taxon>Fungi</taxon>
        <taxon>Dikarya</taxon>
        <taxon>Ascomycota</taxon>
        <taxon>Pezizomycotina</taxon>
        <taxon>Dothideomycetes</taxon>
        <taxon>Pleosporomycetidae</taxon>
        <taxon>Pleosporales</taxon>
        <taxon>Massarineae</taxon>
        <taxon>Massarinaceae</taxon>
        <taxon>Byssothecium</taxon>
    </lineage>
</organism>
<dbReference type="Pfam" id="PF01494">
    <property type="entry name" value="FAD_binding_3"/>
    <property type="match status" value="1"/>
</dbReference>
<evidence type="ECO:0000259" key="5">
    <source>
        <dbReference type="Pfam" id="PF01494"/>
    </source>
</evidence>
<dbReference type="Gene3D" id="3.50.50.60">
    <property type="entry name" value="FAD/NAD(P)-binding domain"/>
    <property type="match status" value="1"/>
</dbReference>
<keyword evidence="2" id="KW-0274">FAD</keyword>
<dbReference type="GO" id="GO:0004497">
    <property type="term" value="F:monooxygenase activity"/>
    <property type="evidence" value="ECO:0007669"/>
    <property type="project" value="UniProtKB-KW"/>
</dbReference>